<comment type="caution">
    <text evidence="2">The sequence shown here is derived from an EMBL/GenBank/DDBJ whole genome shotgun (WGS) entry which is preliminary data.</text>
</comment>
<feature type="region of interest" description="Disordered" evidence="1">
    <location>
        <begin position="28"/>
        <end position="74"/>
    </location>
</feature>
<keyword evidence="3" id="KW-1185">Reference proteome</keyword>
<evidence type="ECO:0000313" key="2">
    <source>
        <dbReference type="EMBL" id="KAJ1189092.1"/>
    </source>
</evidence>
<dbReference type="AlphaFoldDB" id="A0AAV7UN88"/>
<accession>A0AAV7UN88</accession>
<name>A0AAV7UN88_PLEWA</name>
<sequence length="74" mass="8375">MPNIDGALCLELTDSTFPIYGLVRGNIEQKGRSTPGRQKQEPWPRPEPNAQLTPRRAATRQYVPSRSPGFVRIR</sequence>
<organism evidence="2 3">
    <name type="scientific">Pleurodeles waltl</name>
    <name type="common">Iberian ribbed newt</name>
    <dbReference type="NCBI Taxonomy" id="8319"/>
    <lineage>
        <taxon>Eukaryota</taxon>
        <taxon>Metazoa</taxon>
        <taxon>Chordata</taxon>
        <taxon>Craniata</taxon>
        <taxon>Vertebrata</taxon>
        <taxon>Euteleostomi</taxon>
        <taxon>Amphibia</taxon>
        <taxon>Batrachia</taxon>
        <taxon>Caudata</taxon>
        <taxon>Salamandroidea</taxon>
        <taxon>Salamandridae</taxon>
        <taxon>Pleurodelinae</taxon>
        <taxon>Pleurodeles</taxon>
    </lineage>
</organism>
<proteinExistence type="predicted"/>
<protein>
    <submittedName>
        <fullName evidence="2">Uncharacterized protein</fullName>
    </submittedName>
</protein>
<gene>
    <name evidence="2" type="ORF">NDU88_005843</name>
</gene>
<evidence type="ECO:0000313" key="3">
    <source>
        <dbReference type="Proteomes" id="UP001066276"/>
    </source>
</evidence>
<evidence type="ECO:0000256" key="1">
    <source>
        <dbReference type="SAM" id="MobiDB-lite"/>
    </source>
</evidence>
<dbReference type="Proteomes" id="UP001066276">
    <property type="component" value="Chromosome 3_1"/>
</dbReference>
<dbReference type="EMBL" id="JANPWB010000005">
    <property type="protein sequence ID" value="KAJ1189092.1"/>
    <property type="molecule type" value="Genomic_DNA"/>
</dbReference>
<reference evidence="2" key="1">
    <citation type="journal article" date="2022" name="bioRxiv">
        <title>Sequencing and chromosome-scale assembly of the giantPleurodeles waltlgenome.</title>
        <authorList>
            <person name="Brown T."/>
            <person name="Elewa A."/>
            <person name="Iarovenko S."/>
            <person name="Subramanian E."/>
            <person name="Araus A.J."/>
            <person name="Petzold A."/>
            <person name="Susuki M."/>
            <person name="Suzuki K.-i.T."/>
            <person name="Hayashi T."/>
            <person name="Toyoda A."/>
            <person name="Oliveira C."/>
            <person name="Osipova E."/>
            <person name="Leigh N.D."/>
            <person name="Simon A."/>
            <person name="Yun M.H."/>
        </authorList>
    </citation>
    <scope>NUCLEOTIDE SEQUENCE</scope>
    <source>
        <strain evidence="2">20211129_DDA</strain>
        <tissue evidence="2">Liver</tissue>
    </source>
</reference>